<accession>A0A6J6GDL2</accession>
<dbReference type="Gene3D" id="2.70.70.10">
    <property type="entry name" value="Glucose Permease (Domain IIA)"/>
    <property type="match status" value="1"/>
</dbReference>
<sequence>MHRKLLPVFVLTLSFLVTPFNPAQGAVKYAFPVVGCTYTYAHSHHNYPATDILAKKGCKFVASTSGVIDEVNRVDKWSGKTNLGADRSGLYVSMIGDDGVRYYGSHLGKIADGIEPGVRVAVGDLLGFIGTSGDARGTAPHLHYGISWPTPPDIWWVRRGEIYPWPYLDKWKAGLNAYPAKAVAAKKAKVGEVPEQVGY</sequence>
<feature type="domain" description="M23ase beta-sheet core" evidence="1">
    <location>
        <begin position="49"/>
        <end position="147"/>
    </location>
</feature>
<dbReference type="Pfam" id="PF01551">
    <property type="entry name" value="Peptidase_M23"/>
    <property type="match status" value="1"/>
</dbReference>
<evidence type="ECO:0000259" key="1">
    <source>
        <dbReference type="Pfam" id="PF01551"/>
    </source>
</evidence>
<dbReference type="InterPro" id="IPR011055">
    <property type="entry name" value="Dup_hybrid_motif"/>
</dbReference>
<evidence type="ECO:0000313" key="2">
    <source>
        <dbReference type="EMBL" id="CAB4597175.1"/>
    </source>
</evidence>
<dbReference type="AlphaFoldDB" id="A0A6J6GDL2"/>
<proteinExistence type="predicted"/>
<dbReference type="CDD" id="cd12797">
    <property type="entry name" value="M23_peptidase"/>
    <property type="match status" value="1"/>
</dbReference>
<organism evidence="2">
    <name type="scientific">freshwater metagenome</name>
    <dbReference type="NCBI Taxonomy" id="449393"/>
    <lineage>
        <taxon>unclassified sequences</taxon>
        <taxon>metagenomes</taxon>
        <taxon>ecological metagenomes</taxon>
    </lineage>
</organism>
<dbReference type="InterPro" id="IPR016047">
    <property type="entry name" value="M23ase_b-sheet_dom"/>
</dbReference>
<reference evidence="2" key="1">
    <citation type="submission" date="2020-05" db="EMBL/GenBank/DDBJ databases">
        <authorList>
            <person name="Chiriac C."/>
            <person name="Salcher M."/>
            <person name="Ghai R."/>
            <person name="Kavagutti S V."/>
        </authorList>
    </citation>
    <scope>NUCLEOTIDE SEQUENCE</scope>
</reference>
<dbReference type="EMBL" id="CAEZUA010000109">
    <property type="protein sequence ID" value="CAB4597175.1"/>
    <property type="molecule type" value="Genomic_DNA"/>
</dbReference>
<name>A0A6J6GDL2_9ZZZZ</name>
<dbReference type="SUPFAM" id="SSF51261">
    <property type="entry name" value="Duplicated hybrid motif"/>
    <property type="match status" value="1"/>
</dbReference>
<protein>
    <submittedName>
        <fullName evidence="2">Unannotated protein</fullName>
    </submittedName>
</protein>
<gene>
    <name evidence="2" type="ORF">UFOPK1773_01168</name>
</gene>